<organism evidence="5 6">
    <name type="scientific">Dyella solisilvae</name>
    <dbReference type="NCBI Taxonomy" id="1920168"/>
    <lineage>
        <taxon>Bacteria</taxon>
        <taxon>Pseudomonadati</taxon>
        <taxon>Pseudomonadota</taxon>
        <taxon>Gammaproteobacteria</taxon>
        <taxon>Lysobacterales</taxon>
        <taxon>Rhodanobacteraceae</taxon>
        <taxon>Dyella</taxon>
    </lineage>
</organism>
<dbReference type="InterPro" id="IPR006913">
    <property type="entry name" value="CENP-V/GFA"/>
</dbReference>
<evidence type="ECO:0000313" key="6">
    <source>
        <dbReference type="Proteomes" id="UP000254711"/>
    </source>
</evidence>
<keyword evidence="6" id="KW-1185">Reference proteome</keyword>
<accession>A0A370K6K8</accession>
<dbReference type="InterPro" id="IPR052355">
    <property type="entry name" value="CENP-V-like"/>
</dbReference>
<keyword evidence="3" id="KW-0862">Zinc</keyword>
<dbReference type="GO" id="GO:0016846">
    <property type="term" value="F:carbon-sulfur lyase activity"/>
    <property type="evidence" value="ECO:0007669"/>
    <property type="project" value="InterPro"/>
</dbReference>
<evidence type="ECO:0000259" key="4">
    <source>
        <dbReference type="PROSITE" id="PS51891"/>
    </source>
</evidence>
<protein>
    <recommendedName>
        <fullName evidence="4">CENP-V/GFA domain-containing protein</fullName>
    </recommendedName>
</protein>
<dbReference type="RefSeq" id="WP_114825967.1">
    <property type="nucleotide sequence ID" value="NZ_QQSY01000004.1"/>
</dbReference>
<sequence>MLIHGKCHCGNIRFTLAWASDPTAIPARACDCSFCTKHGAAWTSDPDARLQVVVDDAAAVSHYAFGTGSSDFHVCMRCGVVPLVTCRVDGVLYAVVNVRAFDDVDPALLQHVSASFSNEGLEARLARRKSRWIGDVTFA</sequence>
<dbReference type="Proteomes" id="UP000254711">
    <property type="component" value="Unassembled WGS sequence"/>
</dbReference>
<evidence type="ECO:0000313" key="5">
    <source>
        <dbReference type="EMBL" id="RDI97650.1"/>
    </source>
</evidence>
<proteinExistence type="inferred from homology"/>
<dbReference type="GO" id="GO:0046872">
    <property type="term" value="F:metal ion binding"/>
    <property type="evidence" value="ECO:0007669"/>
    <property type="project" value="UniProtKB-KW"/>
</dbReference>
<gene>
    <name evidence="5" type="ORF">DVT68_15285</name>
</gene>
<feature type="domain" description="CENP-V/GFA" evidence="4">
    <location>
        <begin position="3"/>
        <end position="122"/>
    </location>
</feature>
<reference evidence="5 6" key="1">
    <citation type="submission" date="2018-07" db="EMBL/GenBank/DDBJ databases">
        <title>Dyella solisilvae sp. nov., isolated from the pine and broad-leaved mixed forest soil.</title>
        <authorList>
            <person name="Gao Z."/>
            <person name="Qiu L."/>
        </authorList>
    </citation>
    <scope>NUCLEOTIDE SEQUENCE [LARGE SCALE GENOMIC DNA]</scope>
    <source>
        <strain evidence="5 6">DHG54</strain>
    </source>
</reference>
<dbReference type="Gene3D" id="2.170.150.70">
    <property type="match status" value="1"/>
</dbReference>
<dbReference type="PANTHER" id="PTHR28620:SF1">
    <property type="entry name" value="CENP-V_GFA DOMAIN-CONTAINING PROTEIN"/>
    <property type="match status" value="1"/>
</dbReference>
<dbReference type="PROSITE" id="PS51891">
    <property type="entry name" value="CENP_V_GFA"/>
    <property type="match status" value="1"/>
</dbReference>
<dbReference type="PANTHER" id="PTHR28620">
    <property type="entry name" value="CENTROMERE PROTEIN V"/>
    <property type="match status" value="1"/>
</dbReference>
<evidence type="ECO:0000256" key="3">
    <source>
        <dbReference type="ARBA" id="ARBA00022833"/>
    </source>
</evidence>
<dbReference type="OrthoDB" id="9805575at2"/>
<dbReference type="SUPFAM" id="SSF51316">
    <property type="entry name" value="Mss4-like"/>
    <property type="match status" value="1"/>
</dbReference>
<comment type="caution">
    <text evidence="5">The sequence shown here is derived from an EMBL/GenBank/DDBJ whole genome shotgun (WGS) entry which is preliminary data.</text>
</comment>
<name>A0A370K6K8_9GAMM</name>
<dbReference type="InterPro" id="IPR011057">
    <property type="entry name" value="Mss4-like_sf"/>
</dbReference>
<evidence type="ECO:0000256" key="2">
    <source>
        <dbReference type="ARBA" id="ARBA00022723"/>
    </source>
</evidence>
<dbReference type="Pfam" id="PF04828">
    <property type="entry name" value="GFA"/>
    <property type="match status" value="1"/>
</dbReference>
<dbReference type="EMBL" id="QQSY01000004">
    <property type="protein sequence ID" value="RDI97650.1"/>
    <property type="molecule type" value="Genomic_DNA"/>
</dbReference>
<keyword evidence="2" id="KW-0479">Metal-binding</keyword>
<evidence type="ECO:0000256" key="1">
    <source>
        <dbReference type="ARBA" id="ARBA00005495"/>
    </source>
</evidence>
<dbReference type="AlphaFoldDB" id="A0A370K6K8"/>
<comment type="similarity">
    <text evidence="1">Belongs to the Gfa family.</text>
</comment>